<keyword evidence="2" id="KW-1185">Reference proteome</keyword>
<name>A0A3E0I6T2_9PSEU</name>
<dbReference type="InterPro" id="IPR025735">
    <property type="entry name" value="RHIM"/>
</dbReference>
<organism evidence="1 2">
    <name type="scientific">Kutzneria buriramensis</name>
    <dbReference type="NCBI Taxonomy" id="1045776"/>
    <lineage>
        <taxon>Bacteria</taxon>
        <taxon>Bacillati</taxon>
        <taxon>Actinomycetota</taxon>
        <taxon>Actinomycetes</taxon>
        <taxon>Pseudonocardiales</taxon>
        <taxon>Pseudonocardiaceae</taxon>
        <taxon>Kutzneria</taxon>
    </lineage>
</organism>
<evidence type="ECO:0000313" key="1">
    <source>
        <dbReference type="EMBL" id="REH54330.1"/>
    </source>
</evidence>
<accession>A0A3E0I6T2</accession>
<comment type="caution">
    <text evidence="1">The sequence shown here is derived from an EMBL/GenBank/DDBJ whole genome shotgun (WGS) entry which is preliminary data.</text>
</comment>
<dbReference type="AlphaFoldDB" id="A0A3E0I6T2"/>
<sequence length="314" mass="34302">MFEEDTDPTTPLPVAVVRWAQLEHLTPLWDGVLAARWRGRCVLVAHPEFLRRVAAECSVATIKDMGGDGTDRRPADTVLHKVDLESTFKARGLLSDAVAENALVVDDCRGVQIGDHNVQHNEHCFNLRDVVVTMDSSIARYLARGMGGDAPASRSDNRAESVTDHHGYRVIVKNSQGVQIGDRCTQRNKFVHDVRRPTVNLGAFCTPAQMREIADKIADGKSAVRAAVSRTITAAANSDPDALKLRAVRPRDLSVSAGPARYERVDGLQAGERNKLTVKDSVNVVGVNADPFVRDFKREAAREQQGVRGPGLSL</sequence>
<proteinExistence type="predicted"/>
<evidence type="ECO:0000313" key="2">
    <source>
        <dbReference type="Proteomes" id="UP000256269"/>
    </source>
</evidence>
<dbReference type="Proteomes" id="UP000256269">
    <property type="component" value="Unassembled WGS sequence"/>
</dbReference>
<dbReference type="Pfam" id="PF12721">
    <property type="entry name" value="RHIM"/>
    <property type="match status" value="2"/>
</dbReference>
<reference evidence="1 2" key="1">
    <citation type="submission" date="2018-08" db="EMBL/GenBank/DDBJ databases">
        <title>Genomic Encyclopedia of Archaeal and Bacterial Type Strains, Phase II (KMG-II): from individual species to whole genera.</title>
        <authorList>
            <person name="Goeker M."/>
        </authorList>
    </citation>
    <scope>NUCLEOTIDE SEQUENCE [LARGE SCALE GENOMIC DNA]</scope>
    <source>
        <strain evidence="1 2">DSM 45791</strain>
    </source>
</reference>
<dbReference type="RefSeq" id="WP_116173405.1">
    <property type="nucleotide sequence ID" value="NZ_CP144375.1"/>
</dbReference>
<dbReference type="EMBL" id="QUNO01000002">
    <property type="protein sequence ID" value="REH54330.1"/>
    <property type="molecule type" value="Genomic_DNA"/>
</dbReference>
<protein>
    <submittedName>
        <fullName evidence="1">RIP homotypic interaction motif (RHIM)-containing protein</fullName>
    </submittedName>
</protein>
<dbReference type="OrthoDB" id="5196078at2"/>
<gene>
    <name evidence="1" type="ORF">BCF44_102562</name>
</gene>